<reference evidence="2 3" key="1">
    <citation type="submission" date="2014-07" db="EMBL/GenBank/DDBJ databases">
        <title>Unique and conserved regions in Vibrio harveyi and related species in comparison with the shrimp pathogen Vibrio harveyi CAIM 1792.</title>
        <authorList>
            <person name="Espinoza-Valles I."/>
            <person name="Vora G."/>
            <person name="Leekitcharoenphon P."/>
            <person name="Ussery D."/>
            <person name="Hoj L."/>
            <person name="Gomez-Gil B."/>
        </authorList>
    </citation>
    <scope>NUCLEOTIDE SEQUENCE [LARGE SCALE GENOMIC DNA]</scope>
    <source>
        <strain evidence="3">CAIM 1854 / LMG 25443</strain>
    </source>
</reference>
<gene>
    <name evidence="2" type="ORF">H735_09585</name>
</gene>
<dbReference type="Proteomes" id="UP000031586">
    <property type="component" value="Unassembled WGS sequence"/>
</dbReference>
<keyword evidence="1" id="KW-0812">Transmembrane</keyword>
<keyword evidence="1" id="KW-0472">Membrane</keyword>
<dbReference type="AlphaFoldDB" id="A0A0C1WA32"/>
<protein>
    <submittedName>
        <fullName evidence="2">Uncharacterized protein</fullName>
    </submittedName>
</protein>
<keyword evidence="1" id="KW-1133">Transmembrane helix</keyword>
<evidence type="ECO:0000313" key="2">
    <source>
        <dbReference type="EMBL" id="KIF53177.1"/>
    </source>
</evidence>
<evidence type="ECO:0000313" key="3">
    <source>
        <dbReference type="Proteomes" id="UP000031586"/>
    </source>
</evidence>
<dbReference type="PATRIC" id="fig|1229493.5.peg.1004"/>
<organism evidence="2 3">
    <name type="scientific">Vibrio owensii CAIM 1854 = LMG 25443</name>
    <dbReference type="NCBI Taxonomy" id="1229493"/>
    <lineage>
        <taxon>Bacteria</taxon>
        <taxon>Pseudomonadati</taxon>
        <taxon>Pseudomonadota</taxon>
        <taxon>Gammaproteobacteria</taxon>
        <taxon>Vibrionales</taxon>
        <taxon>Vibrionaceae</taxon>
        <taxon>Vibrio</taxon>
    </lineage>
</organism>
<dbReference type="RefSeq" id="WP_020194360.1">
    <property type="nucleotide sequence ID" value="NZ_BAOH01000005.1"/>
</dbReference>
<evidence type="ECO:0000256" key="1">
    <source>
        <dbReference type="SAM" id="Phobius"/>
    </source>
</evidence>
<name>A0A0C1WA32_9VIBR</name>
<comment type="caution">
    <text evidence="2">The sequence shown here is derived from an EMBL/GenBank/DDBJ whole genome shotgun (WGS) entry which is preliminary data.</text>
</comment>
<sequence>MIKVFVLIGKGVNALIYLVGLFVISRSIVDYGYGSLRYSIDFSNFYDTEFHWLWNKSQGYMYKDFDFLHPVSKNSIIDPDGTRDSTIAIDGTEYLRTCPNYRIDNGRPLFDFNSDGRPICCSSGDEQFWVPAKKEGGTVSFMCNFWPNTQIVTVDALKFDEAQEQLRIKDEQYE</sequence>
<proteinExistence type="predicted"/>
<dbReference type="EMBL" id="JPRD01000015">
    <property type="protein sequence ID" value="KIF53177.1"/>
    <property type="molecule type" value="Genomic_DNA"/>
</dbReference>
<accession>A0A0C1WA32</accession>
<feature type="transmembrane region" description="Helical" evidence="1">
    <location>
        <begin position="12"/>
        <end position="29"/>
    </location>
</feature>